<evidence type="ECO:0000313" key="2">
    <source>
        <dbReference type="Proteomes" id="UP000185895"/>
    </source>
</evidence>
<name>A0A1E7RG11_9GAMM</name>
<organism evidence="1 2">
    <name type="scientific">Acinetobacter qingfengensis</name>
    <dbReference type="NCBI Taxonomy" id="1262585"/>
    <lineage>
        <taxon>Bacteria</taxon>
        <taxon>Pseudomonadati</taxon>
        <taxon>Pseudomonadota</taxon>
        <taxon>Gammaproteobacteria</taxon>
        <taxon>Moraxellales</taxon>
        <taxon>Moraxellaceae</taxon>
        <taxon>Acinetobacter</taxon>
    </lineage>
</organism>
<accession>A0A1E7RG11</accession>
<dbReference type="EMBL" id="MKKK01000001">
    <property type="protein sequence ID" value="OEY98095.1"/>
    <property type="molecule type" value="Genomic_DNA"/>
</dbReference>
<protein>
    <submittedName>
        <fullName evidence="1">Uncharacterized protein</fullName>
    </submittedName>
</protein>
<dbReference type="STRING" id="1262585.BJI46_00810"/>
<dbReference type="Pfam" id="PF11259">
    <property type="entry name" value="DUF3060"/>
    <property type="match status" value="1"/>
</dbReference>
<gene>
    <name evidence="1" type="ORF">BJI46_00810</name>
</gene>
<reference evidence="1 2" key="1">
    <citation type="submission" date="2016-09" db="EMBL/GenBank/DDBJ databases">
        <authorList>
            <person name="Capua I."/>
            <person name="De Benedictis P."/>
            <person name="Joannis T."/>
            <person name="Lombin L.H."/>
            <person name="Cattoli G."/>
        </authorList>
    </citation>
    <scope>NUCLEOTIDE SEQUENCE [LARGE SCALE GENOMIC DNA]</scope>
    <source>
        <strain evidence="1 2">ANC 4671</strain>
    </source>
</reference>
<comment type="caution">
    <text evidence="1">The sequence shown here is derived from an EMBL/GenBank/DDBJ whole genome shotgun (WGS) entry which is preliminary data.</text>
</comment>
<sequence length="152" mass="17204">MITTQIICSDHISLFTRISSLTVEQIKHHQQAHALREQDQNSKNNIIISGAYQNVNFSCDGQDVFIKGIGQTITLKGNCRFITIHGAGNIVFADCVDFIVNHGFNNGVYYRKAYRKNKVCQTIEGIGTFAEPYNTRSTRRCYRNSKRASQPN</sequence>
<dbReference type="RefSeq" id="WP_070068475.1">
    <property type="nucleotide sequence ID" value="NZ_MKKK01000001.1"/>
</dbReference>
<dbReference type="AlphaFoldDB" id="A0A1E7RG11"/>
<keyword evidence="2" id="KW-1185">Reference proteome</keyword>
<proteinExistence type="predicted"/>
<dbReference type="InterPro" id="IPR021417">
    <property type="entry name" value="DUF3060"/>
</dbReference>
<evidence type="ECO:0000313" key="1">
    <source>
        <dbReference type="EMBL" id="OEY98095.1"/>
    </source>
</evidence>
<dbReference type="Proteomes" id="UP000185895">
    <property type="component" value="Unassembled WGS sequence"/>
</dbReference>